<dbReference type="FunFam" id="3.20.20.450:FF:000001">
    <property type="entry name" value="Cyclic di-GMP phosphodiesterase yahA"/>
    <property type="match status" value="1"/>
</dbReference>
<name>A0A1G6IIC7_9BACI</name>
<dbReference type="NCBIfam" id="TIGR00229">
    <property type="entry name" value="sensory_box"/>
    <property type="match status" value="1"/>
</dbReference>
<dbReference type="InterPro" id="IPR000160">
    <property type="entry name" value="GGDEF_dom"/>
</dbReference>
<dbReference type="InterPro" id="IPR052155">
    <property type="entry name" value="Biofilm_reg_signaling"/>
</dbReference>
<evidence type="ECO:0000313" key="4">
    <source>
        <dbReference type="EMBL" id="SDC06287.1"/>
    </source>
</evidence>
<dbReference type="PROSITE" id="PS50112">
    <property type="entry name" value="PAS"/>
    <property type="match status" value="1"/>
</dbReference>
<dbReference type="CDD" id="cd01948">
    <property type="entry name" value="EAL"/>
    <property type="match status" value="1"/>
</dbReference>
<evidence type="ECO:0000313" key="5">
    <source>
        <dbReference type="Proteomes" id="UP000242949"/>
    </source>
</evidence>
<dbReference type="SMART" id="SM00052">
    <property type="entry name" value="EAL"/>
    <property type="match status" value="1"/>
</dbReference>
<feature type="domain" description="EAL" evidence="2">
    <location>
        <begin position="467"/>
        <end position="720"/>
    </location>
</feature>
<evidence type="ECO:0000259" key="3">
    <source>
        <dbReference type="PROSITE" id="PS50887"/>
    </source>
</evidence>
<organism evidence="4 5">
    <name type="scientific">Pelagirhabdus alkalitolerans</name>
    <dbReference type="NCBI Taxonomy" id="1612202"/>
    <lineage>
        <taxon>Bacteria</taxon>
        <taxon>Bacillati</taxon>
        <taxon>Bacillota</taxon>
        <taxon>Bacilli</taxon>
        <taxon>Bacillales</taxon>
        <taxon>Bacillaceae</taxon>
        <taxon>Pelagirhabdus</taxon>
    </lineage>
</organism>
<dbReference type="SMART" id="SM00267">
    <property type="entry name" value="GGDEF"/>
    <property type="match status" value="1"/>
</dbReference>
<dbReference type="NCBIfam" id="TIGR00254">
    <property type="entry name" value="GGDEF"/>
    <property type="match status" value="1"/>
</dbReference>
<dbReference type="EMBL" id="FMYI01000004">
    <property type="protein sequence ID" value="SDC06287.1"/>
    <property type="molecule type" value="Genomic_DNA"/>
</dbReference>
<dbReference type="InterPro" id="IPR035919">
    <property type="entry name" value="EAL_sf"/>
</dbReference>
<dbReference type="InterPro" id="IPR043128">
    <property type="entry name" value="Rev_trsase/Diguanyl_cyclase"/>
</dbReference>
<dbReference type="AlphaFoldDB" id="A0A1G6IIC7"/>
<dbReference type="Gene3D" id="3.30.70.270">
    <property type="match status" value="1"/>
</dbReference>
<evidence type="ECO:0000259" key="2">
    <source>
        <dbReference type="PROSITE" id="PS50883"/>
    </source>
</evidence>
<dbReference type="InterPro" id="IPR029787">
    <property type="entry name" value="Nucleotide_cyclase"/>
</dbReference>
<dbReference type="OrthoDB" id="9759607at2"/>
<dbReference type="Gene3D" id="3.20.20.450">
    <property type="entry name" value="EAL domain"/>
    <property type="match status" value="1"/>
</dbReference>
<dbReference type="PROSITE" id="PS50887">
    <property type="entry name" value="GGDEF"/>
    <property type="match status" value="1"/>
</dbReference>
<dbReference type="Gene3D" id="3.30.450.20">
    <property type="entry name" value="PAS domain"/>
    <property type="match status" value="1"/>
</dbReference>
<proteinExistence type="predicted"/>
<dbReference type="SUPFAM" id="SSF141868">
    <property type="entry name" value="EAL domain-like"/>
    <property type="match status" value="1"/>
</dbReference>
<dbReference type="CDD" id="cd00130">
    <property type="entry name" value="PAS"/>
    <property type="match status" value="1"/>
</dbReference>
<dbReference type="InterPro" id="IPR001633">
    <property type="entry name" value="EAL_dom"/>
</dbReference>
<sequence length="720" mass="83402">MTTDTIAQVLEYNQIEAVLDKIYHHPTEEMKSKLTGELYQYLKNHLHKYDVLKDMISEAFQVLTIDDNGYIIYIDESFCEQLGYQPQELLYHHYRILHAGVHDDAFYEGMWQTIRQKKVWKGDICTASKSKQMFWFRTIIIPNANDQQGDTSYTVFRTDISDVKQDDQELVEALDDDYRRLFSQLMNLTFRVQRHKKTQAYRFRMFEGKLAHKLTSLLNSDQGETIDDVFFHENYEPIDHFFAQAFEGEEVIFKHYFKDLVLYTMLSPIYEKNEVMEVVGSTIDISSLEEAEKKVRQLAYYDSLTQLPNRSKFRDDLKHLVSRKPSNGFAVVYCDIDRLKYINDTLGEGIGDQVIDTMAKRLNYFIEDKGVVYRYGGDEFSIIIDASKTQVTRLAKQLLQAIKQPTTIKGHEFFITSSMGLSYYGIDAWTDEELIHHASVAVHYCKMNGRNSYMYYTPKMNESYQDILLLEADIRKAVQRHEFELYYQPQLNVSNGDVMGLEALIRWEHPKKGSISPGTFIPLAEESGIITQIGEWVIGEACRQHVAWVGQGFDPIRIAVNVSAIELQRFDFADRVAQILADTKMDPRFLEIEITENSVMQNTEDCIQTMNTLKQMGISLSIDDFGTGYSSFGYLKQFPINFLKIDQSFVRSALKESSSSEIVKAMIQLAHTFGLKVVAEGVEEADILALLQDHNCDYYQGYYYSRPLPAEKLEKVIYNV</sequence>
<evidence type="ECO:0000259" key="1">
    <source>
        <dbReference type="PROSITE" id="PS50112"/>
    </source>
</evidence>
<dbReference type="Pfam" id="PF00563">
    <property type="entry name" value="EAL"/>
    <property type="match status" value="1"/>
</dbReference>
<dbReference type="PANTHER" id="PTHR44757">
    <property type="entry name" value="DIGUANYLATE CYCLASE DGCP"/>
    <property type="match status" value="1"/>
</dbReference>
<dbReference type="PANTHER" id="PTHR44757:SF2">
    <property type="entry name" value="BIOFILM ARCHITECTURE MAINTENANCE PROTEIN MBAA"/>
    <property type="match status" value="1"/>
</dbReference>
<dbReference type="SUPFAM" id="SSF55785">
    <property type="entry name" value="PYP-like sensor domain (PAS domain)"/>
    <property type="match status" value="1"/>
</dbReference>
<dbReference type="Pfam" id="PF13426">
    <property type="entry name" value="PAS_9"/>
    <property type="match status" value="1"/>
</dbReference>
<dbReference type="Pfam" id="PF00990">
    <property type="entry name" value="GGDEF"/>
    <property type="match status" value="1"/>
</dbReference>
<dbReference type="InterPro" id="IPR000014">
    <property type="entry name" value="PAS"/>
</dbReference>
<dbReference type="SUPFAM" id="SSF55073">
    <property type="entry name" value="Nucleotide cyclase"/>
    <property type="match status" value="1"/>
</dbReference>
<dbReference type="CDD" id="cd01949">
    <property type="entry name" value="GGDEF"/>
    <property type="match status" value="1"/>
</dbReference>
<dbReference type="STRING" id="1612202.SAMN05421734_10445"/>
<dbReference type="RefSeq" id="WP_090794921.1">
    <property type="nucleotide sequence ID" value="NZ_FMYI01000004.1"/>
</dbReference>
<gene>
    <name evidence="4" type="ORF">SAMN05421734_10445</name>
</gene>
<feature type="domain" description="PAS" evidence="1">
    <location>
        <begin position="62"/>
        <end position="90"/>
    </location>
</feature>
<dbReference type="InterPro" id="IPR035965">
    <property type="entry name" value="PAS-like_dom_sf"/>
</dbReference>
<reference evidence="5" key="1">
    <citation type="submission" date="2016-09" db="EMBL/GenBank/DDBJ databases">
        <authorList>
            <person name="Varghese N."/>
            <person name="Submissions S."/>
        </authorList>
    </citation>
    <scope>NUCLEOTIDE SEQUENCE [LARGE SCALE GENOMIC DNA]</scope>
    <source>
        <strain evidence="5">S5</strain>
    </source>
</reference>
<feature type="domain" description="GGDEF" evidence="3">
    <location>
        <begin position="327"/>
        <end position="458"/>
    </location>
</feature>
<dbReference type="PROSITE" id="PS50883">
    <property type="entry name" value="EAL"/>
    <property type="match status" value="1"/>
</dbReference>
<protein>
    <submittedName>
        <fullName evidence="4">PAS domain S-box-containing protein/diguanylate cyclase (GGDEF) domain-containing protein</fullName>
    </submittedName>
</protein>
<dbReference type="Proteomes" id="UP000242949">
    <property type="component" value="Unassembled WGS sequence"/>
</dbReference>
<keyword evidence="5" id="KW-1185">Reference proteome</keyword>
<accession>A0A1G6IIC7</accession>